<name>A0A453NXJ6_AEGTS</name>
<protein>
    <submittedName>
        <fullName evidence="1">Uncharacterized protein</fullName>
    </submittedName>
</protein>
<reference evidence="1" key="5">
    <citation type="journal article" date="2021" name="G3 (Bethesda)">
        <title>Aegilops tauschii genome assembly Aet v5.0 features greater sequence contiguity and improved annotation.</title>
        <authorList>
            <person name="Wang L."/>
            <person name="Zhu T."/>
            <person name="Rodriguez J.C."/>
            <person name="Deal K.R."/>
            <person name="Dubcovsky J."/>
            <person name="McGuire P.E."/>
            <person name="Lux T."/>
            <person name="Spannagl M."/>
            <person name="Mayer K.F.X."/>
            <person name="Baldrich P."/>
            <person name="Meyers B.C."/>
            <person name="Huo N."/>
            <person name="Gu Y.Q."/>
            <person name="Zhou H."/>
            <person name="Devos K.M."/>
            <person name="Bennetzen J.L."/>
            <person name="Unver T."/>
            <person name="Budak H."/>
            <person name="Gulick P.J."/>
            <person name="Galiba G."/>
            <person name="Kalapos B."/>
            <person name="Nelson D.R."/>
            <person name="Li P."/>
            <person name="You F.M."/>
            <person name="Luo M.C."/>
            <person name="Dvorak J."/>
        </authorList>
    </citation>
    <scope>NUCLEOTIDE SEQUENCE [LARGE SCALE GENOMIC DNA]</scope>
    <source>
        <strain evidence="1">cv. AL8/78</strain>
    </source>
</reference>
<evidence type="ECO:0000313" key="1">
    <source>
        <dbReference type="EnsemblPlants" id="AET6Gv20535200.13"/>
    </source>
</evidence>
<reference evidence="1" key="4">
    <citation type="submission" date="2019-03" db="UniProtKB">
        <authorList>
            <consortium name="EnsemblPlants"/>
        </authorList>
    </citation>
    <scope>IDENTIFICATION</scope>
</reference>
<proteinExistence type="predicted"/>
<organism evidence="1 2">
    <name type="scientific">Aegilops tauschii subsp. strangulata</name>
    <name type="common">Goatgrass</name>
    <dbReference type="NCBI Taxonomy" id="200361"/>
    <lineage>
        <taxon>Eukaryota</taxon>
        <taxon>Viridiplantae</taxon>
        <taxon>Streptophyta</taxon>
        <taxon>Embryophyta</taxon>
        <taxon>Tracheophyta</taxon>
        <taxon>Spermatophyta</taxon>
        <taxon>Magnoliopsida</taxon>
        <taxon>Liliopsida</taxon>
        <taxon>Poales</taxon>
        <taxon>Poaceae</taxon>
        <taxon>BOP clade</taxon>
        <taxon>Pooideae</taxon>
        <taxon>Triticodae</taxon>
        <taxon>Triticeae</taxon>
        <taxon>Triticinae</taxon>
        <taxon>Aegilops</taxon>
    </lineage>
</organism>
<dbReference type="AlphaFoldDB" id="A0A453NXJ6"/>
<dbReference type="Gramene" id="AET6Gv20535200.13">
    <property type="protein sequence ID" value="AET6Gv20535200.13"/>
    <property type="gene ID" value="AET6Gv20535200"/>
</dbReference>
<reference evidence="2" key="2">
    <citation type="journal article" date="2017" name="Nat. Plants">
        <title>The Aegilops tauschii genome reveals multiple impacts of transposons.</title>
        <authorList>
            <person name="Zhao G."/>
            <person name="Zou C."/>
            <person name="Li K."/>
            <person name="Wang K."/>
            <person name="Li T."/>
            <person name="Gao L."/>
            <person name="Zhang X."/>
            <person name="Wang H."/>
            <person name="Yang Z."/>
            <person name="Liu X."/>
            <person name="Jiang W."/>
            <person name="Mao L."/>
            <person name="Kong X."/>
            <person name="Jiao Y."/>
            <person name="Jia J."/>
        </authorList>
    </citation>
    <scope>NUCLEOTIDE SEQUENCE [LARGE SCALE GENOMIC DNA]</scope>
    <source>
        <strain evidence="2">cv. AL8/78</strain>
    </source>
</reference>
<reference evidence="2" key="1">
    <citation type="journal article" date="2014" name="Science">
        <title>Ancient hybridizations among the ancestral genomes of bread wheat.</title>
        <authorList>
            <consortium name="International Wheat Genome Sequencing Consortium,"/>
            <person name="Marcussen T."/>
            <person name="Sandve S.R."/>
            <person name="Heier L."/>
            <person name="Spannagl M."/>
            <person name="Pfeifer M."/>
            <person name="Jakobsen K.S."/>
            <person name="Wulff B.B."/>
            <person name="Steuernagel B."/>
            <person name="Mayer K.F."/>
            <person name="Olsen O.A."/>
        </authorList>
    </citation>
    <scope>NUCLEOTIDE SEQUENCE [LARGE SCALE GENOMIC DNA]</scope>
    <source>
        <strain evidence="2">cv. AL8/78</strain>
    </source>
</reference>
<evidence type="ECO:0000313" key="2">
    <source>
        <dbReference type="Proteomes" id="UP000015105"/>
    </source>
</evidence>
<keyword evidence="2" id="KW-1185">Reference proteome</keyword>
<accession>A0A453NXJ6</accession>
<dbReference type="Proteomes" id="UP000015105">
    <property type="component" value="Chromosome 6D"/>
</dbReference>
<dbReference type="EnsemblPlants" id="AET6Gv20535200.13">
    <property type="protein sequence ID" value="AET6Gv20535200.13"/>
    <property type="gene ID" value="AET6Gv20535200"/>
</dbReference>
<sequence length="46" mass="5428">MCYLQIANAFYYNPSLTLATLHKLGVATEIFNLWFENMIRRFVAWG</sequence>
<reference evidence="1" key="3">
    <citation type="journal article" date="2017" name="Nature">
        <title>Genome sequence of the progenitor of the wheat D genome Aegilops tauschii.</title>
        <authorList>
            <person name="Luo M.C."/>
            <person name="Gu Y.Q."/>
            <person name="Puiu D."/>
            <person name="Wang H."/>
            <person name="Twardziok S.O."/>
            <person name="Deal K.R."/>
            <person name="Huo N."/>
            <person name="Zhu T."/>
            <person name="Wang L."/>
            <person name="Wang Y."/>
            <person name="McGuire P.E."/>
            <person name="Liu S."/>
            <person name="Long H."/>
            <person name="Ramasamy R.K."/>
            <person name="Rodriguez J.C."/>
            <person name="Van S.L."/>
            <person name="Yuan L."/>
            <person name="Wang Z."/>
            <person name="Xia Z."/>
            <person name="Xiao L."/>
            <person name="Anderson O.D."/>
            <person name="Ouyang S."/>
            <person name="Liang Y."/>
            <person name="Zimin A.V."/>
            <person name="Pertea G."/>
            <person name="Qi P."/>
            <person name="Bennetzen J.L."/>
            <person name="Dai X."/>
            <person name="Dawson M.W."/>
            <person name="Muller H.G."/>
            <person name="Kugler K."/>
            <person name="Rivarola-Duarte L."/>
            <person name="Spannagl M."/>
            <person name="Mayer K.F.X."/>
            <person name="Lu F.H."/>
            <person name="Bevan M.W."/>
            <person name="Leroy P."/>
            <person name="Li P."/>
            <person name="You F.M."/>
            <person name="Sun Q."/>
            <person name="Liu Z."/>
            <person name="Lyons E."/>
            <person name="Wicker T."/>
            <person name="Salzberg S.L."/>
            <person name="Devos K.M."/>
            <person name="Dvorak J."/>
        </authorList>
    </citation>
    <scope>NUCLEOTIDE SEQUENCE [LARGE SCALE GENOMIC DNA]</scope>
    <source>
        <strain evidence="1">cv. AL8/78</strain>
    </source>
</reference>